<dbReference type="OMA" id="KEGCKLC"/>
<evidence type="ECO:0000313" key="2">
    <source>
        <dbReference type="Proteomes" id="UP000265020"/>
    </source>
</evidence>
<dbReference type="AlphaFoldDB" id="A0A3Q2CZG2"/>
<dbReference type="Pfam" id="PF13365">
    <property type="entry name" value="Trypsin_2"/>
    <property type="match status" value="1"/>
</dbReference>
<name>A0A3Q2CZG2_CYPVA</name>
<dbReference type="InterPro" id="IPR009003">
    <property type="entry name" value="Peptidase_S1_PA"/>
</dbReference>
<proteinExistence type="predicted"/>
<dbReference type="Proteomes" id="UP000265020">
    <property type="component" value="Unassembled WGS sequence"/>
</dbReference>
<dbReference type="Gene3D" id="2.40.10.10">
    <property type="entry name" value="Trypsin-like serine proteases"/>
    <property type="match status" value="2"/>
</dbReference>
<sequence length="544" mass="60839">QSYKPMTDQGRQHANHSILWGLNSNDLTKMTCDRAGTIEDSLKRSAQFRKITGKNKDKELVIIRNNRAISKHFPCTLINKEDRLTVKFVKAVELPKKPVGAYVSLCKNKPASELVSFHVVTKGGKDIVKILNNRALRAVADEITIYAYKGEKVKHALKRDGRLLSTIFKKNFVLLNRSTQVKTELSNIVDELNDETFQITLLDKSRPPQSLSGSLDEAYLLTNENQSQSESENDNTIKQECNDNITSGNELQEIPNSKSMKSQLCSRFEESVRALKSLAPNPSHIQNLLRVNFGQSAQMCREVKAMKKLMGLSDSVCQVRINGVPNGTGFLLFGRYVLTNGHIIQDIYDEKRCKLISKVSVHFSYDSVEQTDGALDVVEVVGIDCSPEVPGGDWALLKLRDNQKLATALLKHSGFLPSDSGICIIGHPDGGVKKIDPCLIVPSHSRIQVANRHHRENLEHVQLISNGFFLSVAKSIHQKSFLTYESCFYHSSSGSPVFDKHSDVVAVHSGGYIYESARGEIQTDIATHLEQELYKNCRTYNLKL</sequence>
<dbReference type="InterPro" id="IPR043504">
    <property type="entry name" value="Peptidase_S1_PA_chymotrypsin"/>
</dbReference>
<dbReference type="PANTHER" id="PTHR14389">
    <property type="entry name" value="SI:CH1073-475A24.1"/>
    <property type="match status" value="1"/>
</dbReference>
<keyword evidence="2" id="KW-1185">Reference proteome</keyword>
<accession>A0A3Q2CZG2</accession>
<evidence type="ECO:0000313" key="1">
    <source>
        <dbReference type="Ensembl" id="ENSCVAP00000011358.1"/>
    </source>
</evidence>
<evidence type="ECO:0008006" key="3">
    <source>
        <dbReference type="Google" id="ProtNLM"/>
    </source>
</evidence>
<protein>
    <recommendedName>
        <fullName evidence="3">Serine protease</fullName>
    </recommendedName>
</protein>
<dbReference type="PANTHER" id="PTHR14389:SF3">
    <property type="entry name" value="PROTEIN FAM111A-LIKE"/>
    <property type="match status" value="1"/>
</dbReference>
<dbReference type="GO" id="GO:0000785">
    <property type="term" value="C:chromatin"/>
    <property type="evidence" value="ECO:0007669"/>
    <property type="project" value="TreeGrafter"/>
</dbReference>
<dbReference type="GeneTree" id="ENSGT00390000005182"/>
<dbReference type="GO" id="GO:0005634">
    <property type="term" value="C:nucleus"/>
    <property type="evidence" value="ECO:0007669"/>
    <property type="project" value="TreeGrafter"/>
</dbReference>
<dbReference type="GO" id="GO:0006260">
    <property type="term" value="P:DNA replication"/>
    <property type="evidence" value="ECO:0007669"/>
    <property type="project" value="TreeGrafter"/>
</dbReference>
<reference evidence="1" key="2">
    <citation type="submission" date="2025-09" db="UniProtKB">
        <authorList>
            <consortium name="Ensembl"/>
        </authorList>
    </citation>
    <scope>IDENTIFICATION</scope>
</reference>
<dbReference type="Ensembl" id="ENSCVAT00000018292.1">
    <property type="protein sequence ID" value="ENSCVAP00000011358.1"/>
    <property type="gene ID" value="ENSCVAG00000013607.1"/>
</dbReference>
<organism evidence="1 2">
    <name type="scientific">Cyprinodon variegatus</name>
    <name type="common">Sheepshead minnow</name>
    <dbReference type="NCBI Taxonomy" id="28743"/>
    <lineage>
        <taxon>Eukaryota</taxon>
        <taxon>Metazoa</taxon>
        <taxon>Chordata</taxon>
        <taxon>Craniata</taxon>
        <taxon>Vertebrata</taxon>
        <taxon>Euteleostomi</taxon>
        <taxon>Actinopterygii</taxon>
        <taxon>Neopterygii</taxon>
        <taxon>Teleostei</taxon>
        <taxon>Neoteleostei</taxon>
        <taxon>Acanthomorphata</taxon>
        <taxon>Ovalentaria</taxon>
        <taxon>Atherinomorphae</taxon>
        <taxon>Cyprinodontiformes</taxon>
        <taxon>Cyprinodontidae</taxon>
        <taxon>Cyprinodon</taxon>
    </lineage>
</organism>
<dbReference type="STRING" id="28743.ENSCVAP00000011358"/>
<reference evidence="1" key="1">
    <citation type="submission" date="2025-08" db="UniProtKB">
        <authorList>
            <consortium name="Ensembl"/>
        </authorList>
    </citation>
    <scope>IDENTIFICATION</scope>
</reference>
<dbReference type="SUPFAM" id="SSF50494">
    <property type="entry name" value="Trypsin-like serine proteases"/>
    <property type="match status" value="1"/>
</dbReference>